<keyword evidence="3" id="KW-0731">Sigma factor</keyword>
<protein>
    <submittedName>
        <fullName evidence="7">RNA polymerase subunit sigma-24</fullName>
    </submittedName>
</protein>
<keyword evidence="8" id="KW-1185">Reference proteome</keyword>
<accession>A0A367FKP7</accession>
<name>A0A367FKP7_9ACTN</name>
<dbReference type="NCBIfam" id="TIGR02937">
    <property type="entry name" value="sigma70-ECF"/>
    <property type="match status" value="1"/>
</dbReference>
<dbReference type="GO" id="GO:0016987">
    <property type="term" value="F:sigma factor activity"/>
    <property type="evidence" value="ECO:0007669"/>
    <property type="project" value="UniProtKB-KW"/>
</dbReference>
<dbReference type="InterPro" id="IPR014284">
    <property type="entry name" value="RNA_pol_sigma-70_dom"/>
</dbReference>
<proteinExistence type="inferred from homology"/>
<dbReference type="CDD" id="cd06171">
    <property type="entry name" value="Sigma70_r4"/>
    <property type="match status" value="1"/>
</dbReference>
<dbReference type="InterPro" id="IPR013325">
    <property type="entry name" value="RNA_pol_sigma_r2"/>
</dbReference>
<dbReference type="AlphaFoldDB" id="A0A367FKP7"/>
<dbReference type="OrthoDB" id="9784272at2"/>
<dbReference type="EMBL" id="QOIL01000007">
    <property type="protein sequence ID" value="RCG30469.1"/>
    <property type="molecule type" value="Genomic_DNA"/>
</dbReference>
<dbReference type="InterPro" id="IPR013324">
    <property type="entry name" value="RNA_pol_sigma_r3/r4-like"/>
</dbReference>
<dbReference type="Pfam" id="PF04542">
    <property type="entry name" value="Sigma70_r2"/>
    <property type="match status" value="1"/>
</dbReference>
<keyword evidence="4" id="KW-0804">Transcription</keyword>
<keyword evidence="2" id="KW-0805">Transcription regulation</keyword>
<dbReference type="InterPro" id="IPR036388">
    <property type="entry name" value="WH-like_DNA-bd_sf"/>
</dbReference>
<evidence type="ECO:0000256" key="1">
    <source>
        <dbReference type="ARBA" id="ARBA00010641"/>
    </source>
</evidence>
<evidence type="ECO:0000313" key="7">
    <source>
        <dbReference type="EMBL" id="RCG30469.1"/>
    </source>
</evidence>
<comment type="caution">
    <text evidence="7">The sequence shown here is derived from an EMBL/GenBank/DDBJ whole genome shotgun (WGS) entry which is preliminary data.</text>
</comment>
<comment type="similarity">
    <text evidence="1">Belongs to the sigma-70 factor family. ECF subfamily.</text>
</comment>
<dbReference type="InterPro" id="IPR013249">
    <property type="entry name" value="RNA_pol_sigma70_r4_t2"/>
</dbReference>
<gene>
    <name evidence="7" type="ORF">DQ384_14190</name>
</gene>
<evidence type="ECO:0000256" key="2">
    <source>
        <dbReference type="ARBA" id="ARBA00023015"/>
    </source>
</evidence>
<dbReference type="InterPro" id="IPR039425">
    <property type="entry name" value="RNA_pol_sigma-70-like"/>
</dbReference>
<dbReference type="GO" id="GO:0003677">
    <property type="term" value="F:DNA binding"/>
    <property type="evidence" value="ECO:0007669"/>
    <property type="project" value="InterPro"/>
</dbReference>
<dbReference type="Gene3D" id="1.10.10.10">
    <property type="entry name" value="Winged helix-like DNA-binding domain superfamily/Winged helix DNA-binding domain"/>
    <property type="match status" value="1"/>
</dbReference>
<reference evidence="7 8" key="1">
    <citation type="submission" date="2018-06" db="EMBL/GenBank/DDBJ databases">
        <title>Sphaerisporangium craniellae sp. nov., isolated from a marine sponge in the South China Sea.</title>
        <authorList>
            <person name="Li L."/>
        </authorList>
    </citation>
    <scope>NUCLEOTIDE SEQUENCE [LARGE SCALE GENOMIC DNA]</scope>
    <source>
        <strain evidence="7 8">CCTCC AA 208026</strain>
    </source>
</reference>
<feature type="domain" description="RNA polymerase sigma-70 region 2" evidence="5">
    <location>
        <begin position="54"/>
        <end position="120"/>
    </location>
</feature>
<dbReference type="PANTHER" id="PTHR43133:SF62">
    <property type="entry name" value="RNA POLYMERASE SIGMA FACTOR SIGZ"/>
    <property type="match status" value="1"/>
</dbReference>
<dbReference type="Proteomes" id="UP000253094">
    <property type="component" value="Unassembled WGS sequence"/>
</dbReference>
<organism evidence="7 8">
    <name type="scientific">Sphaerisporangium album</name>
    <dbReference type="NCBI Taxonomy" id="509200"/>
    <lineage>
        <taxon>Bacteria</taxon>
        <taxon>Bacillati</taxon>
        <taxon>Actinomycetota</taxon>
        <taxon>Actinomycetes</taxon>
        <taxon>Streptosporangiales</taxon>
        <taxon>Streptosporangiaceae</taxon>
        <taxon>Sphaerisporangium</taxon>
    </lineage>
</organism>
<evidence type="ECO:0000256" key="3">
    <source>
        <dbReference type="ARBA" id="ARBA00023082"/>
    </source>
</evidence>
<evidence type="ECO:0000313" key="8">
    <source>
        <dbReference type="Proteomes" id="UP000253094"/>
    </source>
</evidence>
<dbReference type="PANTHER" id="PTHR43133">
    <property type="entry name" value="RNA POLYMERASE ECF-TYPE SIGMA FACTO"/>
    <property type="match status" value="1"/>
</dbReference>
<evidence type="ECO:0000259" key="6">
    <source>
        <dbReference type="Pfam" id="PF08281"/>
    </source>
</evidence>
<dbReference type="Pfam" id="PF08281">
    <property type="entry name" value="Sigma70_r4_2"/>
    <property type="match status" value="1"/>
</dbReference>
<dbReference type="SUPFAM" id="SSF88659">
    <property type="entry name" value="Sigma3 and sigma4 domains of RNA polymerase sigma factors"/>
    <property type="match status" value="1"/>
</dbReference>
<dbReference type="Gene3D" id="1.10.1740.10">
    <property type="match status" value="1"/>
</dbReference>
<evidence type="ECO:0000259" key="5">
    <source>
        <dbReference type="Pfam" id="PF04542"/>
    </source>
</evidence>
<dbReference type="InterPro" id="IPR007627">
    <property type="entry name" value="RNA_pol_sigma70_r2"/>
</dbReference>
<sequence length="210" mass="23370">MLRVAGWWPADAGGGPTWPAGGGGSPVEAPGTDDRLLHQRVVGGDENALGEVHHRHYPLVLGLALRVTRDRVVAEDIVQEVFVTFWERPLAFDPDRGSLRSWLATIAHRRAVDHVRTEHRHRVSALGPRLTEPEPSPLEDWVLAADEAARVREAVSRLPGGLREPIELAYYRGRTYRQTAEDLGLPEGTVKSRIRLGLRRLADELAEEEV</sequence>
<dbReference type="GO" id="GO:0006352">
    <property type="term" value="P:DNA-templated transcription initiation"/>
    <property type="evidence" value="ECO:0007669"/>
    <property type="project" value="InterPro"/>
</dbReference>
<evidence type="ECO:0000256" key="4">
    <source>
        <dbReference type="ARBA" id="ARBA00023163"/>
    </source>
</evidence>
<feature type="domain" description="RNA polymerase sigma factor 70 region 4 type 2" evidence="6">
    <location>
        <begin position="150"/>
        <end position="201"/>
    </location>
</feature>
<dbReference type="SUPFAM" id="SSF88946">
    <property type="entry name" value="Sigma2 domain of RNA polymerase sigma factors"/>
    <property type="match status" value="1"/>
</dbReference>